<feature type="domain" description="ADF-H" evidence="15">
    <location>
        <begin position="496"/>
        <end position="642"/>
    </location>
</feature>
<dbReference type="CDD" id="cd11286">
    <property type="entry name" value="ADF_cofilin_like"/>
    <property type="match status" value="1"/>
</dbReference>
<dbReference type="PROSITE" id="PS51715">
    <property type="entry name" value="G_GB1_RHD3"/>
    <property type="match status" value="1"/>
</dbReference>
<dbReference type="InterPro" id="IPR002108">
    <property type="entry name" value="ADF-H"/>
</dbReference>
<comment type="catalytic activity">
    <reaction evidence="12">
        <text>GTP + H2O = GDP + phosphate + H(+)</text>
        <dbReference type="Rhea" id="RHEA:19669"/>
        <dbReference type="ChEBI" id="CHEBI:15377"/>
        <dbReference type="ChEBI" id="CHEBI:15378"/>
        <dbReference type="ChEBI" id="CHEBI:37565"/>
        <dbReference type="ChEBI" id="CHEBI:43474"/>
        <dbReference type="ChEBI" id="CHEBI:58189"/>
    </reaction>
    <physiologicalReaction direction="left-to-right" evidence="12">
        <dbReference type="Rhea" id="RHEA:19670"/>
    </physiologicalReaction>
</comment>
<evidence type="ECO:0000256" key="12">
    <source>
        <dbReference type="ARBA" id="ARBA00049117"/>
    </source>
</evidence>
<keyword evidence="9" id="KW-0342">GTP-binding</keyword>
<evidence type="ECO:0000256" key="6">
    <source>
        <dbReference type="ARBA" id="ARBA00022824"/>
    </source>
</evidence>
<feature type="transmembrane region" description="Helical" evidence="14">
    <location>
        <begin position="425"/>
        <end position="444"/>
    </location>
</feature>
<evidence type="ECO:0000256" key="9">
    <source>
        <dbReference type="ARBA" id="ARBA00023134"/>
    </source>
</evidence>
<evidence type="ECO:0000256" key="14">
    <source>
        <dbReference type="SAM" id="Phobius"/>
    </source>
</evidence>
<feature type="transmembrane region" description="Helical" evidence="14">
    <location>
        <begin position="451"/>
        <end position="470"/>
    </location>
</feature>
<keyword evidence="6" id="KW-0256">Endoplasmic reticulum</keyword>
<dbReference type="CDD" id="cd01851">
    <property type="entry name" value="GBP"/>
    <property type="match status" value="1"/>
</dbReference>
<evidence type="ECO:0000256" key="1">
    <source>
        <dbReference type="ARBA" id="ARBA00004477"/>
    </source>
</evidence>
<evidence type="ECO:0000256" key="4">
    <source>
        <dbReference type="ARBA" id="ARBA00022741"/>
    </source>
</evidence>
<dbReference type="GO" id="GO:0005525">
    <property type="term" value="F:GTP binding"/>
    <property type="evidence" value="ECO:0007669"/>
    <property type="project" value="UniProtKB-KW"/>
</dbReference>
<evidence type="ECO:0000313" key="18">
    <source>
        <dbReference type="Proteomes" id="UP000324632"/>
    </source>
</evidence>
<evidence type="ECO:0000256" key="10">
    <source>
        <dbReference type="ARBA" id="ARBA00023136"/>
    </source>
</evidence>
<dbReference type="SUPFAM" id="SSF55753">
    <property type="entry name" value="Actin depolymerizing proteins"/>
    <property type="match status" value="1"/>
</dbReference>
<dbReference type="GO" id="GO:1990809">
    <property type="term" value="P:endoplasmic reticulum tubular network membrane organization"/>
    <property type="evidence" value="ECO:0007669"/>
    <property type="project" value="UniProtKB-ARBA"/>
</dbReference>
<comment type="similarity">
    <text evidence="13">Belongs to the TRAFAC class dynamin-like GTPase superfamily. GB1/RHD3 GTPase family.</text>
</comment>
<dbReference type="AlphaFoldDB" id="A0A5A9NHB1"/>
<proteinExistence type="inferred from homology"/>
<dbReference type="GO" id="GO:0003779">
    <property type="term" value="F:actin binding"/>
    <property type="evidence" value="ECO:0007669"/>
    <property type="project" value="UniProtKB-KW"/>
</dbReference>
<dbReference type="Gene3D" id="3.40.20.10">
    <property type="entry name" value="Severin"/>
    <property type="match status" value="1"/>
</dbReference>
<accession>A0A5A9NHB1</accession>
<keyword evidence="10 14" id="KW-0472">Membrane</keyword>
<dbReference type="GO" id="GO:0015629">
    <property type="term" value="C:actin cytoskeleton"/>
    <property type="evidence" value="ECO:0007669"/>
    <property type="project" value="InterPro"/>
</dbReference>
<dbReference type="InterPro" id="IPR036543">
    <property type="entry name" value="Guanylate-bd_C_sf"/>
</dbReference>
<evidence type="ECO:0000256" key="8">
    <source>
        <dbReference type="ARBA" id="ARBA00022989"/>
    </source>
</evidence>
<comment type="similarity">
    <text evidence="2">Belongs to the actin-binding proteins ADF family.</text>
</comment>
<dbReference type="InterPro" id="IPR030386">
    <property type="entry name" value="G_GB1_RHD3_dom"/>
</dbReference>
<dbReference type="PRINTS" id="PR00006">
    <property type="entry name" value="COFILIN"/>
</dbReference>
<evidence type="ECO:0000256" key="13">
    <source>
        <dbReference type="PROSITE-ProRule" id="PRU01052"/>
    </source>
</evidence>
<keyword evidence="5" id="KW-0378">Hydrolase</keyword>
<gene>
    <name evidence="17" type="ORF">E1301_Tti004231</name>
</gene>
<name>A0A5A9NHB1_9TELE</name>
<evidence type="ECO:0000256" key="7">
    <source>
        <dbReference type="ARBA" id="ARBA00022842"/>
    </source>
</evidence>
<comment type="subcellular location">
    <subcellularLocation>
        <location evidence="1">Endoplasmic reticulum membrane</location>
        <topology evidence="1">Multi-pass membrane protein</topology>
    </subcellularLocation>
</comment>
<dbReference type="Gene3D" id="1.20.58.420">
    <property type="entry name" value="AHSP"/>
    <property type="match status" value="1"/>
</dbReference>
<dbReference type="GO" id="GO:0003924">
    <property type="term" value="F:GTPase activity"/>
    <property type="evidence" value="ECO:0007669"/>
    <property type="project" value="InterPro"/>
</dbReference>
<dbReference type="InterPro" id="IPR017904">
    <property type="entry name" value="ADF/Cofilin"/>
</dbReference>
<comment type="caution">
    <text evidence="17">The sequence shown here is derived from an EMBL/GenBank/DDBJ whole genome shotgun (WGS) entry which is preliminary data.</text>
</comment>
<evidence type="ECO:0000256" key="11">
    <source>
        <dbReference type="ARBA" id="ARBA00023203"/>
    </source>
</evidence>
<dbReference type="Pfam" id="PF02841">
    <property type="entry name" value="GBP_C"/>
    <property type="match status" value="1"/>
</dbReference>
<dbReference type="InterPro" id="IPR015894">
    <property type="entry name" value="Guanylate-bd_N"/>
</dbReference>
<dbReference type="Proteomes" id="UP000324632">
    <property type="component" value="Chromosome 17"/>
</dbReference>
<evidence type="ECO:0000259" key="15">
    <source>
        <dbReference type="PROSITE" id="PS51263"/>
    </source>
</evidence>
<keyword evidence="7" id="KW-0460">Magnesium</keyword>
<keyword evidence="3 14" id="KW-0812">Transmembrane</keyword>
<feature type="domain" description="GB1/RHD3-type G" evidence="16">
    <location>
        <begin position="38"/>
        <end position="285"/>
    </location>
</feature>
<evidence type="ECO:0000313" key="17">
    <source>
        <dbReference type="EMBL" id="KAA0709344.1"/>
    </source>
</evidence>
<dbReference type="FunFam" id="1.20.58.420:FF:000001">
    <property type="entry name" value="Atlastin-1 isoform 1"/>
    <property type="match status" value="1"/>
</dbReference>
<sequence length="657" mass="74540">MGTEPGPVQIVKVNKEDHSFDLDTKALSRILLAPEVRDKNVVVLSVAGAFRKGKSFLLDFMLRYMYRNGKAGQDWLGLENEPLTGFSWRGGSEPETTGIQLWSEVFVVQKKDGSEVAVLLMDTQGAFDSQSTVKDCATIFALSTMTSSVQIYNLSQNIQEDDLQQLQLFTEYGRLAMDEIFLKPFQSLMFLVRDWSFPYEYKYGFKGGSDFLDKRLQVKQSQHQELQTVREHIRSCFTSISCFLLPHPGLNVATSPAFRGQLCDVAAEFKEELRVLITHLLNPDELAVKEINGNNVTCRGLLEYFKAYIKIYQGEDLPHPKSMLEATAEANNLAAVAAAKDQYYKNMEKVCGGDLPYVAPETLEEKQRFIKQEVLHHFTGTKKMGGRDFCKRYQEQLEAELKEMWESFSKHNESKNLFSAFRTPAVLFVLICLLYVLSGIMLFIGLESISLLCDCIIGLAMIAVLTWAFIRYSGQYREVGTAIDKVTGVFLEQASGVTVDEDVLTIFNDMKVRKAQASEEERRKRKKAVLFCLSEDKKRIIMEEGKEILQGDEGDPYLTFVKMLPPDDCRYALYDATYETKETKKEDLVFIFWAPENSPLKSKMIYASSKDAIKKKFTGIKHEWQVNGLEDIKDRKTLAEKLGGASVISLEGLPLND</sequence>
<dbReference type="InterPro" id="IPR003191">
    <property type="entry name" value="Guanylate-bd/ATL_C"/>
</dbReference>
<dbReference type="FunFam" id="3.40.50.300:FF:000314">
    <property type="entry name" value="Atlastin-2 isoform 2"/>
    <property type="match status" value="1"/>
</dbReference>
<organism evidence="17 18">
    <name type="scientific">Triplophysa tibetana</name>
    <dbReference type="NCBI Taxonomy" id="1572043"/>
    <lineage>
        <taxon>Eukaryota</taxon>
        <taxon>Metazoa</taxon>
        <taxon>Chordata</taxon>
        <taxon>Craniata</taxon>
        <taxon>Vertebrata</taxon>
        <taxon>Euteleostomi</taxon>
        <taxon>Actinopterygii</taxon>
        <taxon>Neopterygii</taxon>
        <taxon>Teleostei</taxon>
        <taxon>Ostariophysi</taxon>
        <taxon>Cypriniformes</taxon>
        <taxon>Nemacheilidae</taxon>
        <taxon>Triplophysa</taxon>
    </lineage>
</organism>
<dbReference type="PANTHER" id="PTHR10751">
    <property type="entry name" value="GUANYLATE BINDING PROTEIN"/>
    <property type="match status" value="1"/>
</dbReference>
<evidence type="ECO:0000259" key="16">
    <source>
        <dbReference type="PROSITE" id="PS51715"/>
    </source>
</evidence>
<keyword evidence="18" id="KW-1185">Reference proteome</keyword>
<keyword evidence="11" id="KW-0009">Actin-binding</keyword>
<dbReference type="PROSITE" id="PS51263">
    <property type="entry name" value="ADF_H"/>
    <property type="match status" value="1"/>
</dbReference>
<dbReference type="Pfam" id="PF02263">
    <property type="entry name" value="GBP"/>
    <property type="match status" value="1"/>
</dbReference>
<dbReference type="SUPFAM" id="SSF48340">
    <property type="entry name" value="Interferon-induced guanylate-binding protein 1 (GBP1), C-terminal domain"/>
    <property type="match status" value="1"/>
</dbReference>
<reference evidence="17 18" key="1">
    <citation type="journal article" date="2019" name="Mol. Ecol. Resour.">
        <title>Chromosome-level genome assembly of Triplophysa tibetana, a fish adapted to the harsh high-altitude environment of the Tibetan Plateau.</title>
        <authorList>
            <person name="Yang X."/>
            <person name="Liu H."/>
            <person name="Ma Z."/>
            <person name="Zou Y."/>
            <person name="Zou M."/>
            <person name="Mao Y."/>
            <person name="Li X."/>
            <person name="Wang H."/>
            <person name="Chen T."/>
            <person name="Wang W."/>
            <person name="Yang R."/>
        </authorList>
    </citation>
    <scope>NUCLEOTIDE SEQUENCE [LARGE SCALE GENOMIC DNA]</scope>
    <source>
        <strain evidence="17">TTIB1903HZAU</strain>
        <tissue evidence="17">Muscle</tissue>
    </source>
</reference>
<evidence type="ECO:0000256" key="2">
    <source>
        <dbReference type="ARBA" id="ARBA00006844"/>
    </source>
</evidence>
<evidence type="ECO:0000256" key="3">
    <source>
        <dbReference type="ARBA" id="ARBA00022692"/>
    </source>
</evidence>
<dbReference type="EMBL" id="SOYY01000017">
    <property type="protein sequence ID" value="KAA0709344.1"/>
    <property type="molecule type" value="Genomic_DNA"/>
</dbReference>
<keyword evidence="4" id="KW-0547">Nucleotide-binding</keyword>
<dbReference type="Pfam" id="PF00241">
    <property type="entry name" value="Cofilin_ADF"/>
    <property type="match status" value="1"/>
</dbReference>
<dbReference type="GO" id="GO:0030042">
    <property type="term" value="P:actin filament depolymerization"/>
    <property type="evidence" value="ECO:0007669"/>
    <property type="project" value="InterPro"/>
</dbReference>
<dbReference type="InterPro" id="IPR029006">
    <property type="entry name" value="ADF-H/Gelsolin-like_dom_sf"/>
</dbReference>
<dbReference type="InterPro" id="IPR027417">
    <property type="entry name" value="P-loop_NTPase"/>
</dbReference>
<dbReference type="GO" id="GO:0098826">
    <property type="term" value="C:endoplasmic reticulum tubular network membrane"/>
    <property type="evidence" value="ECO:0007669"/>
    <property type="project" value="UniProtKB-ARBA"/>
</dbReference>
<dbReference type="SMART" id="SM00102">
    <property type="entry name" value="ADF"/>
    <property type="match status" value="1"/>
</dbReference>
<dbReference type="SUPFAM" id="SSF52540">
    <property type="entry name" value="P-loop containing nucleoside triphosphate hydrolases"/>
    <property type="match status" value="1"/>
</dbReference>
<evidence type="ECO:0000256" key="5">
    <source>
        <dbReference type="ARBA" id="ARBA00022801"/>
    </source>
</evidence>
<keyword evidence="8 14" id="KW-1133">Transmembrane helix</keyword>
<protein>
    <submittedName>
        <fullName evidence="17">Atlastin-3</fullName>
    </submittedName>
</protein>
<dbReference type="Gene3D" id="3.40.50.300">
    <property type="entry name" value="P-loop containing nucleotide triphosphate hydrolases"/>
    <property type="match status" value="1"/>
</dbReference>